<organism evidence="2 4">
    <name type="scientific">Candidatus Methanofastidiosum methylothiophilum</name>
    <dbReference type="NCBI Taxonomy" id="1705564"/>
    <lineage>
        <taxon>Archaea</taxon>
        <taxon>Methanobacteriati</taxon>
        <taxon>Methanobacteriota</taxon>
        <taxon>Stenosarchaea group</taxon>
        <taxon>Candidatus Methanofastidiosia</taxon>
        <taxon>Candidatus Methanofastidiosales</taxon>
        <taxon>Candidatus Methanofastidiosaceae</taxon>
        <taxon>Candidatus Methanofastidiosum</taxon>
    </lineage>
</organism>
<evidence type="ECO:0000313" key="2">
    <source>
        <dbReference type="EMBL" id="KYC49881.1"/>
    </source>
</evidence>
<dbReference type="Proteomes" id="UP000091929">
    <property type="component" value="Unassembled WGS sequence"/>
</dbReference>
<dbReference type="AlphaFoldDB" id="A0A150IY29"/>
<protein>
    <submittedName>
        <fullName evidence="2">Uncharacterized protein</fullName>
    </submittedName>
</protein>
<accession>A0A150IY29</accession>
<dbReference type="EMBL" id="LNJC01000024">
    <property type="protein sequence ID" value="KYC49881.1"/>
    <property type="molecule type" value="Genomic_DNA"/>
</dbReference>
<dbReference type="Proteomes" id="UP000092403">
    <property type="component" value="Unassembled WGS sequence"/>
</dbReference>
<evidence type="ECO:0000313" key="4">
    <source>
        <dbReference type="Proteomes" id="UP000092403"/>
    </source>
</evidence>
<evidence type="ECO:0000313" key="3">
    <source>
        <dbReference type="Proteomes" id="UP000091929"/>
    </source>
</evidence>
<name>A0A150IY29_9EURY</name>
<accession>A0A150IR96</accession>
<sequence>MSEQITVTLPKVSAAGRFLTMAFFFAITVDPTAKAAIIAPANPSGINATIIPIIARNMYTISYPCKRPNTNIKIPKDKIDIISILTNADIFFNIGGVVWPELFMSLAIFPISVSSAVAYTIPFPLPFVTKVPPYAVQNLPSSSLFSGSSSEPFFTGIDSPVSIDSSKNMLFEDSIRRSAGTLSPDSIITTSPGTSSLAGTTLVSPSRITLHLSTIISFRASIEASALPS</sequence>
<dbReference type="EMBL" id="LNGF01000025">
    <property type="protein sequence ID" value="KYC47388.1"/>
    <property type="molecule type" value="Genomic_DNA"/>
</dbReference>
<gene>
    <name evidence="1" type="ORF">APG11_01227</name>
    <name evidence="2" type="ORF">APG12_01207</name>
</gene>
<evidence type="ECO:0000313" key="1">
    <source>
        <dbReference type="EMBL" id="KYC47388.1"/>
    </source>
</evidence>
<proteinExistence type="predicted"/>
<comment type="caution">
    <text evidence="2">The sequence shown here is derived from an EMBL/GenBank/DDBJ whole genome shotgun (WGS) entry which is preliminary data.</text>
</comment>
<reference evidence="3 4" key="1">
    <citation type="journal article" date="2016" name="ISME J.">
        <title>Chasing the elusive Euryarchaeota class WSA2: genomes reveal a uniquely fastidious methyl-reducing methanogen.</title>
        <authorList>
            <person name="Nobu M.K."/>
            <person name="Narihiro T."/>
            <person name="Kuroda K."/>
            <person name="Mei R."/>
            <person name="Liu W.T."/>
        </authorList>
    </citation>
    <scope>NUCLEOTIDE SEQUENCE [LARGE SCALE GENOMIC DNA]</scope>
    <source>
        <strain evidence="1">B15fssc0709_Meth_Bin003</strain>
        <strain evidence="2">BMIXfssc0709_Meth_Bin006</strain>
    </source>
</reference>